<dbReference type="EMBL" id="BGPR01044431">
    <property type="protein sequence ID" value="GBO21205.1"/>
    <property type="molecule type" value="Genomic_DNA"/>
</dbReference>
<evidence type="ECO:0000313" key="4">
    <source>
        <dbReference type="Proteomes" id="UP000499080"/>
    </source>
</evidence>
<organism evidence="3 4">
    <name type="scientific">Araneus ventricosus</name>
    <name type="common">Orbweaver spider</name>
    <name type="synonym">Epeira ventricosa</name>
    <dbReference type="NCBI Taxonomy" id="182803"/>
    <lineage>
        <taxon>Eukaryota</taxon>
        <taxon>Metazoa</taxon>
        <taxon>Ecdysozoa</taxon>
        <taxon>Arthropoda</taxon>
        <taxon>Chelicerata</taxon>
        <taxon>Arachnida</taxon>
        <taxon>Araneae</taxon>
        <taxon>Araneomorphae</taxon>
        <taxon>Entelegynae</taxon>
        <taxon>Araneoidea</taxon>
        <taxon>Araneidae</taxon>
        <taxon>Araneus</taxon>
    </lineage>
</organism>
<keyword evidence="4" id="KW-1185">Reference proteome</keyword>
<name>A0A4Y2V7D8_ARAVE</name>
<comment type="caution">
    <text evidence="3">The sequence shown here is derived from an EMBL/GenBank/DDBJ whole genome shotgun (WGS) entry which is preliminary data.</text>
</comment>
<evidence type="ECO:0000313" key="3">
    <source>
        <dbReference type="EMBL" id="GBO21205.1"/>
    </source>
</evidence>
<accession>A0A4Y2V7D8</accession>
<protein>
    <submittedName>
        <fullName evidence="3">Nucleic-acid-binding protein from transposon X-element</fullName>
    </submittedName>
</protein>
<gene>
    <name evidence="3" type="primary">ORF1_81</name>
    <name evidence="3" type="ORF">AVEN_118832_1</name>
</gene>
<evidence type="ECO:0000259" key="2">
    <source>
        <dbReference type="Pfam" id="PF07530"/>
    </source>
</evidence>
<dbReference type="AlphaFoldDB" id="A0A4Y2V7D8"/>
<evidence type="ECO:0000256" key="1">
    <source>
        <dbReference type="SAM" id="MobiDB-lite"/>
    </source>
</evidence>
<reference evidence="3 4" key="1">
    <citation type="journal article" date="2019" name="Sci. Rep.">
        <title>Orb-weaving spider Araneus ventricosus genome elucidates the spidroin gene catalogue.</title>
        <authorList>
            <person name="Kono N."/>
            <person name="Nakamura H."/>
            <person name="Ohtoshi R."/>
            <person name="Moran D.A.P."/>
            <person name="Shinohara A."/>
            <person name="Yoshida Y."/>
            <person name="Fujiwara M."/>
            <person name="Mori M."/>
            <person name="Tomita M."/>
            <person name="Arakawa K."/>
        </authorList>
    </citation>
    <scope>NUCLEOTIDE SEQUENCE [LARGE SCALE GENOMIC DNA]</scope>
</reference>
<sequence length="516" mass="58712">MAKSVDESEAKRFCVGEEEAMLTESGLPSSTDIPGRSKCDNCKRKWQTEVNYAFAVNEMQSLKTRIAIMQASAENPAEDYLEYGAHRLEIQNLGRAMETMKGELDSFPNCNEEGCTRRHSLASEGIRKSNSNEFHSPNRRKIAKQKQTPQSKPITDENPFEVLSNIEETDSANVTAPPTEIIPPIMLRYNSNNCDKILSDIRRVCGPTENKFSNDSIKIYPGTAEMHDKVTSFCRTQGYDFYVIPPRNKRPVKAVVKDLPYDYDVNKIKTFLIDNHGFSVIKVTQLTQFKTRRPLPFYLVELNKTENAQSIFAINSINHFKVTVEPFRGRNLVSQCFKCNYYHHTAGFCESKPRCLKCSQSHETKNCEIKTRIEKPTCINCGKEGHVASYRGCEKFPKVNSARQNRQNYFSNGTKFHANQYKIQDNISYARISDPSPRQEMAPPAPHYEAVNEINYESSTNLFKDMLEGLAELKKLLRDYPNLFTALKKLKNANDIITKCNILMEAFSTPGTNSSG</sequence>
<feature type="domain" description="Pre-C2HC" evidence="2">
    <location>
        <begin position="275"/>
        <end position="328"/>
    </location>
</feature>
<dbReference type="Pfam" id="PF07530">
    <property type="entry name" value="PRE_C2HC"/>
    <property type="match status" value="1"/>
</dbReference>
<dbReference type="Proteomes" id="UP000499080">
    <property type="component" value="Unassembled WGS sequence"/>
</dbReference>
<proteinExistence type="predicted"/>
<feature type="region of interest" description="Disordered" evidence="1">
    <location>
        <begin position="122"/>
        <end position="157"/>
    </location>
</feature>
<dbReference type="OrthoDB" id="10035396at2759"/>
<dbReference type="InterPro" id="IPR006579">
    <property type="entry name" value="Pre_C2HC_dom"/>
</dbReference>